<dbReference type="InParanoid" id="G0N9A9"/>
<dbReference type="Proteomes" id="UP000008068">
    <property type="component" value="Unassembled WGS sequence"/>
</dbReference>
<dbReference type="EMBL" id="GL379851">
    <property type="protein sequence ID" value="EGT55474.1"/>
    <property type="molecule type" value="Genomic_DNA"/>
</dbReference>
<dbReference type="OrthoDB" id="10365023at2759"/>
<keyword evidence="2" id="KW-1185">Reference proteome</keyword>
<dbReference type="STRING" id="135651.G0N9A9"/>
<accession>G0N9A9</accession>
<dbReference type="HOGENOM" id="CLU_1241096_0_0_1"/>
<protein>
    <submittedName>
        <fullName evidence="1">Uncharacterized protein</fullName>
    </submittedName>
</protein>
<organism evidence="2">
    <name type="scientific">Caenorhabditis brenneri</name>
    <name type="common">Nematode worm</name>
    <dbReference type="NCBI Taxonomy" id="135651"/>
    <lineage>
        <taxon>Eukaryota</taxon>
        <taxon>Metazoa</taxon>
        <taxon>Ecdysozoa</taxon>
        <taxon>Nematoda</taxon>
        <taxon>Chromadorea</taxon>
        <taxon>Rhabditida</taxon>
        <taxon>Rhabditina</taxon>
        <taxon>Rhabditomorpha</taxon>
        <taxon>Rhabditoidea</taxon>
        <taxon>Rhabditidae</taxon>
        <taxon>Peloderinae</taxon>
        <taxon>Caenorhabditis</taxon>
    </lineage>
</organism>
<proteinExistence type="predicted"/>
<name>G0N9A9_CAEBE</name>
<dbReference type="AlphaFoldDB" id="G0N9A9"/>
<evidence type="ECO:0000313" key="1">
    <source>
        <dbReference type="EMBL" id="EGT55474.1"/>
    </source>
</evidence>
<dbReference type="eggNOG" id="ENOG502TG4C">
    <property type="taxonomic scope" value="Eukaryota"/>
</dbReference>
<evidence type="ECO:0000313" key="2">
    <source>
        <dbReference type="Proteomes" id="UP000008068"/>
    </source>
</evidence>
<gene>
    <name evidence="1" type="ORF">CAEBREN_31876</name>
</gene>
<sequence length="195" mass="21297">MLKQLFGGLACMNKKDKNKLALTAGPSDSTTIITQTIPGTSSDAVVDESLSQSIAIPEGTHLNTSQFMSNVLSDISYDAAACQNRATPIDFCTREVKADDDVLSVASRRRSVNLVTPSPIPEETEDNLTDKTPYSKLENVSRNTIFEPLNYHYTPRPVKLRKSIRARTSKSASSQLMKAKLTPIIGGSLRPLRAK</sequence>
<reference evidence="2" key="1">
    <citation type="submission" date="2011-07" db="EMBL/GenBank/DDBJ databases">
        <authorList>
            <consortium name="Caenorhabditis brenneri Sequencing and Analysis Consortium"/>
            <person name="Wilson R.K."/>
        </authorList>
    </citation>
    <scope>NUCLEOTIDE SEQUENCE [LARGE SCALE GENOMIC DNA]</scope>
    <source>
        <strain evidence="2">PB2801</strain>
    </source>
</reference>